<keyword evidence="1" id="KW-1133">Transmembrane helix</keyword>
<evidence type="ECO:0000313" key="3">
    <source>
        <dbReference type="Proteomes" id="UP000030185"/>
    </source>
</evidence>
<keyword evidence="3" id="KW-1185">Reference proteome</keyword>
<evidence type="ECO:0000256" key="1">
    <source>
        <dbReference type="SAM" id="Phobius"/>
    </source>
</evidence>
<dbReference type="AlphaFoldDB" id="A0A098LGL7"/>
<comment type="caution">
    <text evidence="2">The sequence shown here is derived from an EMBL/GenBank/DDBJ whole genome shotgun (WGS) entry which is preliminary data.</text>
</comment>
<name>A0A098LGL7_9BACT</name>
<dbReference type="EMBL" id="BBLT01000005">
    <property type="protein sequence ID" value="GAL85604.1"/>
    <property type="molecule type" value="Genomic_DNA"/>
</dbReference>
<reference evidence="2 3" key="1">
    <citation type="submission" date="2014-09" db="EMBL/GenBank/DDBJ databases">
        <title>Sporocytophaga myxococcoides PG-01 genome sequencing.</title>
        <authorList>
            <person name="Liu L."/>
            <person name="Gao P.J."/>
            <person name="Chen G.J."/>
            <person name="Wang L.S."/>
        </authorList>
    </citation>
    <scope>NUCLEOTIDE SEQUENCE [LARGE SCALE GENOMIC DNA]</scope>
    <source>
        <strain evidence="2 3">PG-01</strain>
    </source>
</reference>
<keyword evidence="1" id="KW-0472">Membrane</keyword>
<gene>
    <name evidence="2" type="ORF">MYP_2832</name>
</gene>
<protein>
    <submittedName>
        <fullName evidence="2">Uncharacterized protein</fullName>
    </submittedName>
</protein>
<accession>A0A098LGL7</accession>
<feature type="transmembrane region" description="Helical" evidence="1">
    <location>
        <begin position="24"/>
        <end position="42"/>
    </location>
</feature>
<organism evidence="2 3">
    <name type="scientific">Sporocytophaga myxococcoides</name>
    <dbReference type="NCBI Taxonomy" id="153721"/>
    <lineage>
        <taxon>Bacteria</taxon>
        <taxon>Pseudomonadati</taxon>
        <taxon>Bacteroidota</taxon>
        <taxon>Cytophagia</taxon>
        <taxon>Cytophagales</taxon>
        <taxon>Cytophagaceae</taxon>
        <taxon>Sporocytophaga</taxon>
    </lineage>
</organism>
<proteinExistence type="predicted"/>
<sequence>MFTLGTPVINKVIKAMPIKTIKGIIDNFRVIWLIFCVTWLGFVKNGSNVGKNTV</sequence>
<keyword evidence="1" id="KW-0812">Transmembrane</keyword>
<dbReference type="Proteomes" id="UP000030185">
    <property type="component" value="Unassembled WGS sequence"/>
</dbReference>
<evidence type="ECO:0000313" key="2">
    <source>
        <dbReference type="EMBL" id="GAL85604.1"/>
    </source>
</evidence>